<evidence type="ECO:0000256" key="4">
    <source>
        <dbReference type="RuleBase" id="RU003690"/>
    </source>
</evidence>
<dbReference type="NCBIfam" id="NF007154">
    <property type="entry name" value="PRK09589.1"/>
    <property type="match status" value="1"/>
</dbReference>
<dbReference type="PRINTS" id="PR00131">
    <property type="entry name" value="GLHYDRLASE1"/>
</dbReference>
<reference evidence="5 6" key="1">
    <citation type="submission" date="2018-11" db="EMBL/GenBank/DDBJ databases">
        <authorList>
            <person name="Wuyts S."/>
        </authorList>
    </citation>
    <scope>NUCLEOTIDE SEQUENCE [LARGE SCALE GENOMIC DNA]</scope>
    <source>
        <strain evidence="5">Lactobacillus mudanjiangensis AMBF249</strain>
    </source>
</reference>
<dbReference type="GO" id="GO:0016052">
    <property type="term" value="P:carbohydrate catabolic process"/>
    <property type="evidence" value="ECO:0007669"/>
    <property type="project" value="TreeGrafter"/>
</dbReference>
<evidence type="ECO:0000256" key="2">
    <source>
        <dbReference type="ARBA" id="ARBA00022801"/>
    </source>
</evidence>
<evidence type="ECO:0000313" key="5">
    <source>
        <dbReference type="EMBL" id="VDG29679.1"/>
    </source>
</evidence>
<dbReference type="AlphaFoldDB" id="A0A660E9D6"/>
<dbReference type="GO" id="GO:0005829">
    <property type="term" value="C:cytosol"/>
    <property type="evidence" value="ECO:0007669"/>
    <property type="project" value="TreeGrafter"/>
</dbReference>
<dbReference type="InterPro" id="IPR017853">
    <property type="entry name" value="GH"/>
</dbReference>
<keyword evidence="2" id="KW-0378">Hydrolase</keyword>
<protein>
    <submittedName>
        <fullName evidence="5">6-phospho-beta-glucosidase [Lactobacillus sp.]</fullName>
    </submittedName>
</protein>
<evidence type="ECO:0000256" key="1">
    <source>
        <dbReference type="ARBA" id="ARBA00010838"/>
    </source>
</evidence>
<dbReference type="FunFam" id="3.20.20.80:FF:000004">
    <property type="entry name" value="Beta-glucosidase 6-phospho-beta-glucosidase"/>
    <property type="match status" value="1"/>
</dbReference>
<sequence length="472" mass="54035">MRNDFLWGGAVAAHQLEGAWNVDGKGPSIADMMTAAKHGVERQITEGVQPGQYYPNHHGIDFYHQYPTDIKLMAEMGFKTFRTSIAWSRIFPKGDETEPNEAGLAFYDRLFAECLKYGIQPMITLSHFEMPYHLIEAYGGWRNRKLIGFFLHYSETVFKRYQHQVNYWMTFNEINNQTDYTKAFFMATNSGLLLKPDDPEAEALMLQAAHYELVASALAVKLGHQINPEFKIGNMINMTPIYPLTAKPQDILAAQQAMQTRYWFADVQTLGEYPSYMEAYFKRHNYRPDITTADREALVAGTVDYIGLSYYNSFTIQADELPTHFIGEAETIPNPYLKASDWGWSVDPTGLRYSLNWLNDHYHKPLMIVENGLGAVDQVTADDQIHDEYRIAYLRAHIQAMQAAIDLDGVDVMGYTPWGCIDLISAGTGQMSKRYGFIYVDQDDQGHGSLRRLKKDSFYWYQRVIATNGQKL</sequence>
<keyword evidence="3" id="KW-0326">Glycosidase</keyword>
<name>A0A660E9D6_9LACO</name>
<dbReference type="InterPro" id="IPR033132">
    <property type="entry name" value="GH_1_N_CS"/>
</dbReference>
<proteinExistence type="inferred from homology"/>
<organism evidence="5 6">
    <name type="scientific">Lactiplantibacillus mudanjiangensis</name>
    <dbReference type="NCBI Taxonomy" id="1296538"/>
    <lineage>
        <taxon>Bacteria</taxon>
        <taxon>Bacillati</taxon>
        <taxon>Bacillota</taxon>
        <taxon>Bacilli</taxon>
        <taxon>Lactobacillales</taxon>
        <taxon>Lactobacillaceae</taxon>
        <taxon>Lactiplantibacillus</taxon>
    </lineage>
</organism>
<dbReference type="PROSITE" id="PS00653">
    <property type="entry name" value="GLYCOSYL_HYDROL_F1_2"/>
    <property type="match status" value="1"/>
</dbReference>
<dbReference type="PANTHER" id="PTHR10353">
    <property type="entry name" value="GLYCOSYL HYDROLASE"/>
    <property type="match status" value="1"/>
</dbReference>
<evidence type="ECO:0000313" key="6">
    <source>
        <dbReference type="Proteomes" id="UP000289996"/>
    </source>
</evidence>
<dbReference type="Pfam" id="PF00232">
    <property type="entry name" value="Glyco_hydro_1"/>
    <property type="match status" value="1"/>
</dbReference>
<dbReference type="SUPFAM" id="SSF51445">
    <property type="entry name" value="(Trans)glycosidases"/>
    <property type="match status" value="1"/>
</dbReference>
<dbReference type="Gene3D" id="3.20.20.80">
    <property type="entry name" value="Glycosidases"/>
    <property type="match status" value="1"/>
</dbReference>
<dbReference type="Proteomes" id="UP000289996">
    <property type="component" value="Unassembled WGS sequence"/>
</dbReference>
<accession>A0A660E9D6</accession>
<dbReference type="RefSeq" id="WP_130846776.1">
    <property type="nucleotide sequence ID" value="NZ_UYIE01000013.1"/>
</dbReference>
<dbReference type="PANTHER" id="PTHR10353:SF85">
    <property type="entry name" value="ARYL-PHOSPHO-BETA-D-GLUCOSIDASE BGLA"/>
    <property type="match status" value="1"/>
</dbReference>
<comment type="similarity">
    <text evidence="1 4">Belongs to the glycosyl hydrolase 1 family.</text>
</comment>
<keyword evidence="6" id="KW-1185">Reference proteome</keyword>
<dbReference type="EMBL" id="UYIG01000152">
    <property type="protein sequence ID" value="VDG29679.1"/>
    <property type="molecule type" value="Genomic_DNA"/>
</dbReference>
<gene>
    <name evidence="5" type="ORF">MUDAN_MDHGFNIF_01216</name>
</gene>
<dbReference type="InterPro" id="IPR001360">
    <property type="entry name" value="Glyco_hydro_1"/>
</dbReference>
<evidence type="ECO:0000256" key="3">
    <source>
        <dbReference type="ARBA" id="ARBA00023295"/>
    </source>
</evidence>
<dbReference type="OrthoDB" id="1688691at2"/>
<dbReference type="GO" id="GO:0008422">
    <property type="term" value="F:beta-glucosidase activity"/>
    <property type="evidence" value="ECO:0007669"/>
    <property type="project" value="TreeGrafter"/>
</dbReference>